<dbReference type="SUPFAM" id="SSF50044">
    <property type="entry name" value="SH3-domain"/>
    <property type="match status" value="1"/>
</dbReference>
<feature type="compositionally biased region" description="Gly residues" evidence="3">
    <location>
        <begin position="98"/>
        <end position="108"/>
    </location>
</feature>
<feature type="compositionally biased region" description="Low complexity" evidence="3">
    <location>
        <begin position="21"/>
        <end position="97"/>
    </location>
</feature>
<feature type="compositionally biased region" description="Low complexity" evidence="3">
    <location>
        <begin position="203"/>
        <end position="218"/>
    </location>
</feature>
<dbReference type="OrthoDB" id="5340910at2759"/>
<feature type="compositionally biased region" description="Low complexity" evidence="3">
    <location>
        <begin position="365"/>
        <end position="384"/>
    </location>
</feature>
<gene>
    <name evidence="6" type="ORF">GSI_15098</name>
</gene>
<feature type="domain" description="SH3" evidence="5">
    <location>
        <begin position="480"/>
        <end position="545"/>
    </location>
</feature>
<dbReference type="InterPro" id="IPR001452">
    <property type="entry name" value="SH3_domain"/>
</dbReference>
<dbReference type="Pfam" id="PF00018">
    <property type="entry name" value="SH3_1"/>
    <property type="match status" value="1"/>
</dbReference>
<dbReference type="InterPro" id="IPR036028">
    <property type="entry name" value="SH3-like_dom_sf"/>
</dbReference>
<keyword evidence="4" id="KW-1133">Transmembrane helix</keyword>
<name>A0A2G8RLM8_9APHY</name>
<keyword evidence="1 2" id="KW-0728">SH3 domain</keyword>
<evidence type="ECO:0000256" key="3">
    <source>
        <dbReference type="SAM" id="MobiDB-lite"/>
    </source>
</evidence>
<dbReference type="AlphaFoldDB" id="A0A2G8RLM8"/>
<organism evidence="6 7">
    <name type="scientific">Ganoderma sinense ZZ0214-1</name>
    <dbReference type="NCBI Taxonomy" id="1077348"/>
    <lineage>
        <taxon>Eukaryota</taxon>
        <taxon>Fungi</taxon>
        <taxon>Dikarya</taxon>
        <taxon>Basidiomycota</taxon>
        <taxon>Agaricomycotina</taxon>
        <taxon>Agaricomycetes</taxon>
        <taxon>Polyporales</taxon>
        <taxon>Polyporaceae</taxon>
        <taxon>Ganoderma</taxon>
    </lineage>
</organism>
<feature type="compositionally biased region" description="Polar residues" evidence="3">
    <location>
        <begin position="169"/>
        <end position="194"/>
    </location>
</feature>
<proteinExistence type="predicted"/>
<dbReference type="SMART" id="SM00326">
    <property type="entry name" value="SH3"/>
    <property type="match status" value="1"/>
</dbReference>
<feature type="region of interest" description="Disordered" evidence="3">
    <location>
        <begin position="351"/>
        <end position="400"/>
    </location>
</feature>
<feature type="region of interest" description="Disordered" evidence="3">
    <location>
        <begin position="21"/>
        <end position="152"/>
    </location>
</feature>
<keyword evidence="7" id="KW-1185">Reference proteome</keyword>
<dbReference type="STRING" id="1077348.A0A2G8RLM8"/>
<evidence type="ECO:0000259" key="5">
    <source>
        <dbReference type="PROSITE" id="PS50002"/>
    </source>
</evidence>
<keyword evidence="4" id="KW-0472">Membrane</keyword>
<feature type="region of interest" description="Disordered" evidence="3">
    <location>
        <begin position="169"/>
        <end position="234"/>
    </location>
</feature>
<dbReference type="PROSITE" id="PS50002">
    <property type="entry name" value="SH3"/>
    <property type="match status" value="1"/>
</dbReference>
<accession>A0A2G8RLM8</accession>
<dbReference type="Proteomes" id="UP000230002">
    <property type="component" value="Unassembled WGS sequence"/>
</dbReference>
<feature type="compositionally biased region" description="Low complexity" evidence="3">
    <location>
        <begin position="109"/>
        <end position="152"/>
    </location>
</feature>
<evidence type="ECO:0000256" key="4">
    <source>
        <dbReference type="SAM" id="Phobius"/>
    </source>
</evidence>
<sequence>MQHRKRRVEALAERAPALINLPIPLPSIPLLDPILTPLIDGSSPASSTTTPSTPTTPASQPTTATQGASPSQTPSTATQPSNPQSPTTSPNASPTTGDGSGDGNGSTSGNGSNPDPSGSNPSSPSEPNPAGSTPSSGPSPSDGSSSVSGISFRPGGAVITISKDGQAFLSSSQSGSAGQETGGNASPNGATQASIPGYSGSASVTVTGSPTGATTGSTNINADPENPAQSGSTHHGLSGGVLAAIITVSVLLAFVLLLCCMRRRAIAARVRRRREWFAGGETEDTGYADRDSASTRSSFATHYDHGSVESTLPAYDVPSMQAPQTMQQIWPSDLSGSIVAVPAVSHAVESSSSPTIRVAADRSSIHSASSSPSRPSSQVPLPRLVVPPPAAEASSNLSPLSVRPYSPTESWWFPKPPKDDAIVGVASLIRTSSVTSSIQSHDTSFHAANPQNTLVAAENPFAEPEDPFADPATAAWPESPTVPSFPAIETVRHAFMPSMPDEMAISVGDRVRVIHGFDDGWATVQNVGTGAQGLVPLDRMRDDGKEGTAPAFLAKKRISSYVRPRDSAQTRASFLSGVSTIGAAI</sequence>
<dbReference type="EMBL" id="AYKW01000069">
    <property type="protein sequence ID" value="PIL22410.1"/>
    <property type="molecule type" value="Genomic_DNA"/>
</dbReference>
<evidence type="ECO:0000313" key="7">
    <source>
        <dbReference type="Proteomes" id="UP000230002"/>
    </source>
</evidence>
<evidence type="ECO:0000313" key="6">
    <source>
        <dbReference type="EMBL" id="PIL22410.1"/>
    </source>
</evidence>
<dbReference type="Gene3D" id="2.30.30.40">
    <property type="entry name" value="SH3 Domains"/>
    <property type="match status" value="1"/>
</dbReference>
<evidence type="ECO:0000256" key="2">
    <source>
        <dbReference type="PROSITE-ProRule" id="PRU00192"/>
    </source>
</evidence>
<comment type="caution">
    <text evidence="6">The sequence shown here is derived from an EMBL/GenBank/DDBJ whole genome shotgun (WGS) entry which is preliminary data.</text>
</comment>
<evidence type="ECO:0000256" key="1">
    <source>
        <dbReference type="ARBA" id="ARBA00022443"/>
    </source>
</evidence>
<feature type="transmembrane region" description="Helical" evidence="4">
    <location>
        <begin position="237"/>
        <end position="261"/>
    </location>
</feature>
<keyword evidence="4" id="KW-0812">Transmembrane</keyword>
<reference evidence="6 7" key="1">
    <citation type="journal article" date="2015" name="Sci. Rep.">
        <title>Chromosome-level genome map provides insights into diverse defense mechanisms in the medicinal fungus Ganoderma sinense.</title>
        <authorList>
            <person name="Zhu Y."/>
            <person name="Xu J."/>
            <person name="Sun C."/>
            <person name="Zhou S."/>
            <person name="Xu H."/>
            <person name="Nelson D.R."/>
            <person name="Qian J."/>
            <person name="Song J."/>
            <person name="Luo H."/>
            <person name="Xiang L."/>
            <person name="Li Y."/>
            <person name="Xu Z."/>
            <person name="Ji A."/>
            <person name="Wang L."/>
            <person name="Lu S."/>
            <person name="Hayward A."/>
            <person name="Sun W."/>
            <person name="Li X."/>
            <person name="Schwartz D.C."/>
            <person name="Wang Y."/>
            <person name="Chen S."/>
        </authorList>
    </citation>
    <scope>NUCLEOTIDE SEQUENCE [LARGE SCALE GENOMIC DNA]</scope>
    <source>
        <strain evidence="6 7">ZZ0214-1</strain>
    </source>
</reference>
<protein>
    <recommendedName>
        <fullName evidence="5">SH3 domain-containing protein</fullName>
    </recommendedName>
</protein>